<organism evidence="3 4">
    <name type="scientific">Nitrosomonas ureae</name>
    <dbReference type="NCBI Taxonomy" id="44577"/>
    <lineage>
        <taxon>Bacteria</taxon>
        <taxon>Pseudomonadati</taxon>
        <taxon>Pseudomonadota</taxon>
        <taxon>Betaproteobacteria</taxon>
        <taxon>Nitrosomonadales</taxon>
        <taxon>Nitrosomonadaceae</taxon>
        <taxon>Nitrosomonas</taxon>
    </lineage>
</organism>
<protein>
    <submittedName>
        <fullName evidence="3">Uncharacterized protein</fullName>
    </submittedName>
</protein>
<keyword evidence="2" id="KW-1133">Transmembrane helix</keyword>
<feature type="region of interest" description="Disordered" evidence="1">
    <location>
        <begin position="52"/>
        <end position="92"/>
    </location>
</feature>
<proteinExistence type="predicted"/>
<feature type="compositionally biased region" description="Polar residues" evidence="1">
    <location>
        <begin position="82"/>
        <end position="92"/>
    </location>
</feature>
<evidence type="ECO:0000313" key="4">
    <source>
        <dbReference type="Proteomes" id="UP000244110"/>
    </source>
</evidence>
<feature type="compositionally biased region" description="Low complexity" evidence="1">
    <location>
        <begin position="52"/>
        <end position="63"/>
    </location>
</feature>
<reference evidence="3 4" key="1">
    <citation type="submission" date="2018-04" db="EMBL/GenBank/DDBJ databases">
        <title>Active sludge and wastewater microbial communities from Klosterneuburg, Austria.</title>
        <authorList>
            <person name="Wagner M."/>
        </authorList>
    </citation>
    <scope>NUCLEOTIDE SEQUENCE [LARGE SCALE GENOMIC DNA]</scope>
    <source>
        <strain evidence="3 4">Nm4</strain>
    </source>
</reference>
<feature type="transmembrane region" description="Helical" evidence="2">
    <location>
        <begin position="24"/>
        <end position="44"/>
    </location>
</feature>
<dbReference type="AlphaFoldDB" id="A0A2T5ISU2"/>
<comment type="caution">
    <text evidence="3">The sequence shown here is derived from an EMBL/GenBank/DDBJ whole genome shotgun (WGS) entry which is preliminary data.</text>
</comment>
<name>A0A2T5ISU2_9PROT</name>
<keyword evidence="2" id="KW-0812">Transmembrane</keyword>
<dbReference type="EMBL" id="QAOL01000008">
    <property type="protein sequence ID" value="PTQ86909.1"/>
    <property type="molecule type" value="Genomic_DNA"/>
</dbReference>
<gene>
    <name evidence="3" type="ORF">C8R28_1008104</name>
</gene>
<sequence length="92" mass="9868">MDEINKNTKDYRDPSSNKMKNPRVWVYVLLGVLLFAGIGTWMALSANNANNASSNSISSGSNNDSLQQPGTNAYRGLKPDDSASSNSGSVQK</sequence>
<accession>A0A2T5ISU2</accession>
<keyword evidence="2" id="KW-0472">Membrane</keyword>
<dbReference type="RefSeq" id="WP_107786448.1">
    <property type="nucleotide sequence ID" value="NZ_QAOL01000008.1"/>
</dbReference>
<evidence type="ECO:0000256" key="2">
    <source>
        <dbReference type="SAM" id="Phobius"/>
    </source>
</evidence>
<evidence type="ECO:0000313" key="3">
    <source>
        <dbReference type="EMBL" id="PTQ86909.1"/>
    </source>
</evidence>
<evidence type="ECO:0000256" key="1">
    <source>
        <dbReference type="SAM" id="MobiDB-lite"/>
    </source>
</evidence>
<dbReference type="Proteomes" id="UP000244110">
    <property type="component" value="Unassembled WGS sequence"/>
</dbReference>